<dbReference type="Proteomes" id="UP000070501">
    <property type="component" value="Unassembled WGS sequence"/>
</dbReference>
<proteinExistence type="predicted"/>
<keyword evidence="2" id="KW-1185">Reference proteome</keyword>
<accession>A0A136JAK5</accession>
<reference evidence="2" key="1">
    <citation type="submission" date="2016-02" db="EMBL/GenBank/DDBJ databases">
        <title>Draft genome sequence of Microdochium bolleyi, a fungal endophyte of beachgrass.</title>
        <authorList>
            <consortium name="DOE Joint Genome Institute"/>
            <person name="David A.S."/>
            <person name="May G."/>
            <person name="Haridas S."/>
            <person name="Lim J."/>
            <person name="Wang M."/>
            <person name="Labutti K."/>
            <person name="Lipzen A."/>
            <person name="Barry K."/>
            <person name="Grigoriev I.V."/>
        </authorList>
    </citation>
    <scope>NUCLEOTIDE SEQUENCE [LARGE SCALE GENOMIC DNA]</scope>
    <source>
        <strain evidence="2">J235TASD1</strain>
    </source>
</reference>
<organism evidence="1 2">
    <name type="scientific">Microdochium bolleyi</name>
    <dbReference type="NCBI Taxonomy" id="196109"/>
    <lineage>
        <taxon>Eukaryota</taxon>
        <taxon>Fungi</taxon>
        <taxon>Dikarya</taxon>
        <taxon>Ascomycota</taxon>
        <taxon>Pezizomycotina</taxon>
        <taxon>Sordariomycetes</taxon>
        <taxon>Xylariomycetidae</taxon>
        <taxon>Xylariales</taxon>
        <taxon>Microdochiaceae</taxon>
        <taxon>Microdochium</taxon>
    </lineage>
</organism>
<feature type="non-terminal residue" evidence="1">
    <location>
        <position position="169"/>
    </location>
</feature>
<evidence type="ECO:0000313" key="2">
    <source>
        <dbReference type="Proteomes" id="UP000070501"/>
    </source>
</evidence>
<dbReference type="EMBL" id="KQ964247">
    <property type="protein sequence ID" value="KXJ94219.1"/>
    <property type="molecule type" value="Genomic_DNA"/>
</dbReference>
<evidence type="ECO:0000313" key="1">
    <source>
        <dbReference type="EMBL" id="KXJ94219.1"/>
    </source>
</evidence>
<protein>
    <submittedName>
        <fullName evidence="1">Uncharacterized protein</fullName>
    </submittedName>
</protein>
<gene>
    <name evidence="1" type="ORF">Micbo1qcDRAFT_159273</name>
</gene>
<dbReference type="AlphaFoldDB" id="A0A136JAK5"/>
<dbReference type="InParanoid" id="A0A136JAK5"/>
<name>A0A136JAK5_9PEZI</name>
<sequence>MRINKTWLHARGVSESPGHGSSGSTCWLTWALTDTHGPACSSANYDPRAGEIPIGAILPLWENPKCLFRSWQRRITSLGLRGGSAMLADNITKPCRRFASWKAFGLRSILGDASGRRWLGSGRVGRAAKHDATCLGGSYGGPLLIRTWWLNEFRSEGSKVIVGVQLERA</sequence>